<dbReference type="AlphaFoldDB" id="A0A699LB18"/>
<reference evidence="1" key="1">
    <citation type="journal article" date="2019" name="Sci. Rep.">
        <title>Draft genome of Tanacetum cinerariifolium, the natural source of mosquito coil.</title>
        <authorList>
            <person name="Yamashiro T."/>
            <person name="Shiraishi A."/>
            <person name="Satake H."/>
            <person name="Nakayama K."/>
        </authorList>
    </citation>
    <scope>NUCLEOTIDE SEQUENCE</scope>
</reference>
<protein>
    <submittedName>
        <fullName evidence="1">Uncharacterized protein</fullName>
    </submittedName>
</protein>
<feature type="non-terminal residue" evidence="1">
    <location>
        <position position="1"/>
    </location>
</feature>
<sequence>GVYMCTIRVEYELKPFTCSSCKVFGHGLDECHKKIVSNVMKNLKNPRQTTIQSSAGMGVASSSIGTTLIAERIDKFETQMIEGKLLFVDDDGKPLSKVVCTVNADSDSEVKEVFDEHTSSLQLVRISTIITLAMKVPKLIT</sequence>
<evidence type="ECO:0000313" key="1">
    <source>
        <dbReference type="EMBL" id="GFB29534.1"/>
    </source>
</evidence>
<comment type="caution">
    <text evidence="1">The sequence shown here is derived from an EMBL/GenBank/DDBJ whole genome shotgun (WGS) entry which is preliminary data.</text>
</comment>
<organism evidence="1">
    <name type="scientific">Tanacetum cinerariifolium</name>
    <name type="common">Dalmatian daisy</name>
    <name type="synonym">Chrysanthemum cinerariifolium</name>
    <dbReference type="NCBI Taxonomy" id="118510"/>
    <lineage>
        <taxon>Eukaryota</taxon>
        <taxon>Viridiplantae</taxon>
        <taxon>Streptophyta</taxon>
        <taxon>Embryophyta</taxon>
        <taxon>Tracheophyta</taxon>
        <taxon>Spermatophyta</taxon>
        <taxon>Magnoliopsida</taxon>
        <taxon>eudicotyledons</taxon>
        <taxon>Gunneridae</taxon>
        <taxon>Pentapetalae</taxon>
        <taxon>asterids</taxon>
        <taxon>campanulids</taxon>
        <taxon>Asterales</taxon>
        <taxon>Asteraceae</taxon>
        <taxon>Asteroideae</taxon>
        <taxon>Anthemideae</taxon>
        <taxon>Anthemidinae</taxon>
        <taxon>Tanacetum</taxon>
    </lineage>
</organism>
<accession>A0A699LB18</accession>
<name>A0A699LB18_TANCI</name>
<gene>
    <name evidence="1" type="ORF">Tci_701505</name>
</gene>
<proteinExistence type="predicted"/>
<dbReference type="EMBL" id="BKCJ010595383">
    <property type="protein sequence ID" value="GFB29534.1"/>
    <property type="molecule type" value="Genomic_DNA"/>
</dbReference>